<gene>
    <name evidence="1" type="ORF">EVAR_9611_1</name>
</gene>
<dbReference type="Proteomes" id="UP000299102">
    <property type="component" value="Unassembled WGS sequence"/>
</dbReference>
<protein>
    <submittedName>
        <fullName evidence="1">Uncharacterized protein</fullName>
    </submittedName>
</protein>
<proteinExistence type="predicted"/>
<dbReference type="AlphaFoldDB" id="A0A4C1TKI8"/>
<evidence type="ECO:0000313" key="2">
    <source>
        <dbReference type="Proteomes" id="UP000299102"/>
    </source>
</evidence>
<reference evidence="1 2" key="1">
    <citation type="journal article" date="2019" name="Commun. Biol.">
        <title>The bagworm genome reveals a unique fibroin gene that provides high tensile strength.</title>
        <authorList>
            <person name="Kono N."/>
            <person name="Nakamura H."/>
            <person name="Ohtoshi R."/>
            <person name="Tomita M."/>
            <person name="Numata K."/>
            <person name="Arakawa K."/>
        </authorList>
    </citation>
    <scope>NUCLEOTIDE SEQUENCE [LARGE SCALE GENOMIC DNA]</scope>
</reference>
<name>A0A4C1TKI8_EUMVA</name>
<keyword evidence="2" id="KW-1185">Reference proteome</keyword>
<dbReference type="EMBL" id="BGZK01000066">
    <property type="protein sequence ID" value="GBP14706.1"/>
    <property type="molecule type" value="Genomic_DNA"/>
</dbReference>
<comment type="caution">
    <text evidence="1">The sequence shown here is derived from an EMBL/GenBank/DDBJ whole genome shotgun (WGS) entry which is preliminary data.</text>
</comment>
<accession>A0A4C1TKI8</accession>
<evidence type="ECO:0000313" key="1">
    <source>
        <dbReference type="EMBL" id="GBP14706.1"/>
    </source>
</evidence>
<sequence length="106" mass="11594">MLSSVLVALHHAKSNLSAQMISNSTGRTTSSTGSAVVLIDLYVLVKSISDDLCPLNNILRATWIRTLTSSLYAIIRTSSGSVNKSSIKTFHRSTERYRYPSVASFQ</sequence>
<organism evidence="1 2">
    <name type="scientific">Eumeta variegata</name>
    <name type="common">Bagworm moth</name>
    <name type="synonym">Eumeta japonica</name>
    <dbReference type="NCBI Taxonomy" id="151549"/>
    <lineage>
        <taxon>Eukaryota</taxon>
        <taxon>Metazoa</taxon>
        <taxon>Ecdysozoa</taxon>
        <taxon>Arthropoda</taxon>
        <taxon>Hexapoda</taxon>
        <taxon>Insecta</taxon>
        <taxon>Pterygota</taxon>
        <taxon>Neoptera</taxon>
        <taxon>Endopterygota</taxon>
        <taxon>Lepidoptera</taxon>
        <taxon>Glossata</taxon>
        <taxon>Ditrysia</taxon>
        <taxon>Tineoidea</taxon>
        <taxon>Psychidae</taxon>
        <taxon>Oiketicinae</taxon>
        <taxon>Eumeta</taxon>
    </lineage>
</organism>